<dbReference type="Gene3D" id="3.90.79.10">
    <property type="entry name" value="Nucleoside Triphosphate Pyrophosphohydrolase"/>
    <property type="match status" value="1"/>
</dbReference>
<keyword evidence="2 4" id="KW-0378">Hydrolase</keyword>
<sequence length="170" mass="19607">MLSKLISFIPRDWLVYLYKNMPFNGLKNWIVYRAQHKFLVAVLGVITNEKGQVLLFKHEYRKQPWGIPGGWMELEKPEDGLEREINEETGLKVQITGLARALYGDRPNRVELIFTGRITDGTFKPSSEISEIYYCDIDKWPDGLPIKQRILIKEILIGDSGKLEEGANIL</sequence>
<dbReference type="RefSeq" id="WP_132416979.1">
    <property type="nucleotide sequence ID" value="NZ_SKFG01000003.1"/>
</dbReference>
<gene>
    <name evidence="4" type="ORF">E0485_05515</name>
</gene>
<dbReference type="PANTHER" id="PTHR43046:SF14">
    <property type="entry name" value="MUTT_NUDIX FAMILY PROTEIN"/>
    <property type="match status" value="1"/>
</dbReference>
<dbReference type="InterPro" id="IPR000086">
    <property type="entry name" value="NUDIX_hydrolase_dom"/>
</dbReference>
<evidence type="ECO:0000313" key="5">
    <source>
        <dbReference type="Proteomes" id="UP000295418"/>
    </source>
</evidence>
<feature type="domain" description="Nudix hydrolase" evidence="3">
    <location>
        <begin position="37"/>
        <end position="158"/>
    </location>
</feature>
<dbReference type="EMBL" id="SKFG01000003">
    <property type="protein sequence ID" value="TCZ79323.1"/>
    <property type="molecule type" value="Genomic_DNA"/>
</dbReference>
<dbReference type="GO" id="GO:0016787">
    <property type="term" value="F:hydrolase activity"/>
    <property type="evidence" value="ECO:0007669"/>
    <property type="project" value="UniProtKB-KW"/>
</dbReference>
<reference evidence="4 5" key="1">
    <citation type="submission" date="2019-03" db="EMBL/GenBank/DDBJ databases">
        <authorList>
            <person name="Kim M.K.M."/>
        </authorList>
    </citation>
    <scope>NUCLEOTIDE SEQUENCE [LARGE SCALE GENOMIC DNA]</scope>
    <source>
        <strain evidence="4 5">18JY21-1</strain>
    </source>
</reference>
<protein>
    <submittedName>
        <fullName evidence="4">NUDIX hydrolase</fullName>
    </submittedName>
</protein>
<dbReference type="Pfam" id="PF00293">
    <property type="entry name" value="NUDIX"/>
    <property type="match status" value="1"/>
</dbReference>
<proteinExistence type="predicted"/>
<accession>A0A4R4EIV0</accession>
<dbReference type="SUPFAM" id="SSF55811">
    <property type="entry name" value="Nudix"/>
    <property type="match status" value="1"/>
</dbReference>
<organism evidence="4 5">
    <name type="scientific">Paenibacillus albiflavus</name>
    <dbReference type="NCBI Taxonomy" id="2545760"/>
    <lineage>
        <taxon>Bacteria</taxon>
        <taxon>Bacillati</taxon>
        <taxon>Bacillota</taxon>
        <taxon>Bacilli</taxon>
        <taxon>Bacillales</taxon>
        <taxon>Paenibacillaceae</taxon>
        <taxon>Paenibacillus</taxon>
    </lineage>
</organism>
<evidence type="ECO:0000313" key="4">
    <source>
        <dbReference type="EMBL" id="TCZ79323.1"/>
    </source>
</evidence>
<comment type="caution">
    <text evidence="4">The sequence shown here is derived from an EMBL/GenBank/DDBJ whole genome shotgun (WGS) entry which is preliminary data.</text>
</comment>
<dbReference type="CDD" id="cd02883">
    <property type="entry name" value="NUDIX_Hydrolase"/>
    <property type="match status" value="1"/>
</dbReference>
<name>A0A4R4EIV0_9BACL</name>
<dbReference type="InterPro" id="IPR020084">
    <property type="entry name" value="NUDIX_hydrolase_CS"/>
</dbReference>
<comment type="cofactor">
    <cofactor evidence="1">
        <name>Mg(2+)</name>
        <dbReference type="ChEBI" id="CHEBI:18420"/>
    </cofactor>
</comment>
<dbReference type="AlphaFoldDB" id="A0A4R4EIV0"/>
<evidence type="ECO:0000256" key="1">
    <source>
        <dbReference type="ARBA" id="ARBA00001946"/>
    </source>
</evidence>
<dbReference type="PROSITE" id="PS51462">
    <property type="entry name" value="NUDIX"/>
    <property type="match status" value="1"/>
</dbReference>
<evidence type="ECO:0000259" key="3">
    <source>
        <dbReference type="PROSITE" id="PS51462"/>
    </source>
</evidence>
<dbReference type="PROSITE" id="PS00893">
    <property type="entry name" value="NUDIX_BOX"/>
    <property type="match status" value="1"/>
</dbReference>
<keyword evidence="5" id="KW-1185">Reference proteome</keyword>
<dbReference type="InterPro" id="IPR015797">
    <property type="entry name" value="NUDIX_hydrolase-like_dom_sf"/>
</dbReference>
<evidence type="ECO:0000256" key="2">
    <source>
        <dbReference type="ARBA" id="ARBA00022801"/>
    </source>
</evidence>
<dbReference type="OrthoDB" id="9787476at2"/>
<dbReference type="PANTHER" id="PTHR43046">
    <property type="entry name" value="GDP-MANNOSE MANNOSYL HYDROLASE"/>
    <property type="match status" value="1"/>
</dbReference>
<dbReference type="Proteomes" id="UP000295418">
    <property type="component" value="Unassembled WGS sequence"/>
</dbReference>